<evidence type="ECO:0000313" key="12">
    <source>
        <dbReference type="EMBL" id="EIT71229.1"/>
    </source>
</evidence>
<dbReference type="InterPro" id="IPR024167">
    <property type="entry name" value="Cytochrome_c4-like"/>
</dbReference>
<proteinExistence type="predicted"/>
<dbReference type="GO" id="GO:0020037">
    <property type="term" value="F:heme binding"/>
    <property type="evidence" value="ECO:0007669"/>
    <property type="project" value="InterPro"/>
</dbReference>
<dbReference type="Proteomes" id="UP000003704">
    <property type="component" value="Unassembled WGS sequence"/>
</dbReference>
<dbReference type="Gene3D" id="1.10.760.10">
    <property type="entry name" value="Cytochrome c-like domain"/>
    <property type="match status" value="2"/>
</dbReference>
<dbReference type="Pfam" id="PF13442">
    <property type="entry name" value="Cytochrome_CBB3"/>
    <property type="match status" value="1"/>
</dbReference>
<evidence type="ECO:0000256" key="9">
    <source>
        <dbReference type="PIRSR" id="PIRSR000005-2"/>
    </source>
</evidence>
<dbReference type="GO" id="GO:0005506">
    <property type="term" value="F:iron ion binding"/>
    <property type="evidence" value="ECO:0007669"/>
    <property type="project" value="InterPro"/>
</dbReference>
<keyword evidence="13" id="KW-1185">Reference proteome</keyword>
<evidence type="ECO:0000313" key="13">
    <source>
        <dbReference type="Proteomes" id="UP000003704"/>
    </source>
</evidence>
<evidence type="ECO:0000256" key="8">
    <source>
        <dbReference type="PIRSR" id="PIRSR000005-1"/>
    </source>
</evidence>
<evidence type="ECO:0000259" key="11">
    <source>
        <dbReference type="PROSITE" id="PS51007"/>
    </source>
</evidence>
<feature type="domain" description="Cytochrome c" evidence="11">
    <location>
        <begin position="44"/>
        <end position="120"/>
    </location>
</feature>
<dbReference type="PANTHER" id="PTHR33751:SF9">
    <property type="entry name" value="CYTOCHROME C4"/>
    <property type="match status" value="1"/>
</dbReference>
<evidence type="ECO:0000256" key="4">
    <source>
        <dbReference type="ARBA" id="ARBA00022723"/>
    </source>
</evidence>
<protein>
    <recommendedName>
        <fullName evidence="11">Cytochrome c domain-containing protein</fullName>
    </recommendedName>
</protein>
<accession>I7ZH46</accession>
<feature type="signal peptide" evidence="10">
    <location>
        <begin position="1"/>
        <end position="30"/>
    </location>
</feature>
<sequence>MRIRSSLISSTGAQWWVLLFALLVSGFARAAISDQELAERVGDGDPVAGQSKSQACQACHGADGNSAGPAPALAAQYSSYLLKQFRKFQFGERPHPGDAASNILSSEDLADVAAYFALQDRTAPVSAVSPIGERLFARGDAPRQIAPCTSCHGDKGQGLIAGSDANPAIGGQHAAYLRAQLLDWRSGKRVGSTAMSLTAKALSDAEIEALSVYLAGLR</sequence>
<dbReference type="EMBL" id="AKGD01000001">
    <property type="protein sequence ID" value="EIT71229.1"/>
    <property type="molecule type" value="Genomic_DNA"/>
</dbReference>
<keyword evidence="6" id="KW-0249">Electron transport</keyword>
<feature type="binding site" description="axial binding residue" evidence="9">
    <location>
        <position position="60"/>
    </location>
    <ligand>
        <name>heme c</name>
        <dbReference type="ChEBI" id="CHEBI:61717"/>
        <label>1</label>
    </ligand>
    <ligandPart>
        <name>Fe</name>
        <dbReference type="ChEBI" id="CHEBI:18248"/>
    </ligandPart>
</feature>
<comment type="PTM">
    <text evidence="8">Binds 2 heme c groups covalently per subunit.</text>
</comment>
<dbReference type="GO" id="GO:0042597">
    <property type="term" value="C:periplasmic space"/>
    <property type="evidence" value="ECO:0007669"/>
    <property type="project" value="UniProtKB-SubCell"/>
</dbReference>
<evidence type="ECO:0000256" key="2">
    <source>
        <dbReference type="ARBA" id="ARBA00022448"/>
    </source>
</evidence>
<evidence type="ECO:0000256" key="7">
    <source>
        <dbReference type="ARBA" id="ARBA00023004"/>
    </source>
</evidence>
<dbReference type="AlphaFoldDB" id="I7ZH46"/>
<dbReference type="PROSITE" id="PS51007">
    <property type="entry name" value="CYTC"/>
    <property type="match status" value="2"/>
</dbReference>
<dbReference type="SUPFAM" id="SSF46626">
    <property type="entry name" value="Cytochrome c"/>
    <property type="match status" value="2"/>
</dbReference>
<feature type="domain" description="Cytochrome c" evidence="11">
    <location>
        <begin position="127"/>
        <end position="218"/>
    </location>
</feature>
<keyword evidence="2" id="KW-0813">Transport</keyword>
<dbReference type="RefSeq" id="WP_007184320.1">
    <property type="nucleotide sequence ID" value="NZ_AKGD01000001.1"/>
</dbReference>
<feature type="binding site" description="covalent" evidence="8">
    <location>
        <position position="56"/>
    </location>
    <ligand>
        <name>heme c</name>
        <dbReference type="ChEBI" id="CHEBI:61717"/>
        <label>1</label>
    </ligand>
</feature>
<keyword evidence="7 9" id="KW-0408">Iron</keyword>
<feature type="binding site" description="covalent" evidence="8">
    <location>
        <position position="59"/>
    </location>
    <ligand>
        <name>heme c</name>
        <dbReference type="ChEBI" id="CHEBI:61717"/>
        <label>1</label>
    </ligand>
</feature>
<dbReference type="InterPro" id="IPR036909">
    <property type="entry name" value="Cyt_c-like_dom_sf"/>
</dbReference>
<evidence type="ECO:0000256" key="5">
    <source>
        <dbReference type="ARBA" id="ARBA00022764"/>
    </source>
</evidence>
<dbReference type="PANTHER" id="PTHR33751">
    <property type="entry name" value="CBB3-TYPE CYTOCHROME C OXIDASE SUBUNIT FIXP"/>
    <property type="match status" value="1"/>
</dbReference>
<evidence type="ECO:0000256" key="3">
    <source>
        <dbReference type="ARBA" id="ARBA00022617"/>
    </source>
</evidence>
<feature type="binding site" description="axial binding residue" evidence="9">
    <location>
        <position position="152"/>
    </location>
    <ligand>
        <name>heme c</name>
        <dbReference type="ChEBI" id="CHEBI:61717"/>
        <label>2</label>
    </ligand>
    <ligandPart>
        <name>Fe</name>
        <dbReference type="ChEBI" id="CHEBI:18248"/>
    </ligandPart>
</feature>
<dbReference type="STRING" id="1172194.WQQ_13660"/>
<feature type="binding site" description="covalent" evidence="8">
    <location>
        <position position="148"/>
    </location>
    <ligand>
        <name>heme c</name>
        <dbReference type="ChEBI" id="CHEBI:61717"/>
        <label>2</label>
    </ligand>
</feature>
<name>I7ZH46_9GAMM</name>
<dbReference type="Pfam" id="PF00034">
    <property type="entry name" value="Cytochrom_C"/>
    <property type="match status" value="1"/>
</dbReference>
<dbReference type="InterPro" id="IPR009056">
    <property type="entry name" value="Cyt_c-like_dom"/>
</dbReference>
<organism evidence="12 13">
    <name type="scientific">Hydrocarboniphaga effusa AP103</name>
    <dbReference type="NCBI Taxonomy" id="1172194"/>
    <lineage>
        <taxon>Bacteria</taxon>
        <taxon>Pseudomonadati</taxon>
        <taxon>Pseudomonadota</taxon>
        <taxon>Gammaproteobacteria</taxon>
        <taxon>Nevskiales</taxon>
        <taxon>Nevskiaceae</taxon>
        <taxon>Hydrocarboniphaga</taxon>
    </lineage>
</organism>
<dbReference type="GO" id="GO:0009055">
    <property type="term" value="F:electron transfer activity"/>
    <property type="evidence" value="ECO:0007669"/>
    <property type="project" value="InterPro"/>
</dbReference>
<feature type="binding site" description="covalent" evidence="8">
    <location>
        <position position="151"/>
    </location>
    <ligand>
        <name>heme c</name>
        <dbReference type="ChEBI" id="CHEBI:61717"/>
        <label>2</label>
    </ligand>
</feature>
<comment type="subcellular location">
    <subcellularLocation>
        <location evidence="1">Periplasm</location>
    </subcellularLocation>
</comment>
<keyword evidence="5" id="KW-0574">Periplasm</keyword>
<reference evidence="12 13" key="1">
    <citation type="journal article" date="2012" name="J. Bacteriol.">
        <title>Genome Sequence of n-Alkane-Degrading Hydrocarboniphaga effusa Strain AP103T (ATCC BAA-332T).</title>
        <authorList>
            <person name="Chang H.K."/>
            <person name="Zylstra G.J."/>
            <person name="Chae J.C."/>
        </authorList>
    </citation>
    <scope>NUCLEOTIDE SEQUENCE [LARGE SCALE GENOMIC DNA]</scope>
    <source>
        <strain evidence="12 13">AP103</strain>
    </source>
</reference>
<comment type="caution">
    <text evidence="12">The sequence shown here is derived from an EMBL/GenBank/DDBJ whole genome shotgun (WGS) entry which is preliminary data.</text>
</comment>
<dbReference type="InterPro" id="IPR050597">
    <property type="entry name" value="Cytochrome_c_Oxidase_Subunit"/>
</dbReference>
<evidence type="ECO:0000256" key="10">
    <source>
        <dbReference type="SAM" id="SignalP"/>
    </source>
</evidence>
<keyword evidence="4 9" id="KW-0479">Metal-binding</keyword>
<keyword evidence="10" id="KW-0732">Signal</keyword>
<evidence type="ECO:0000256" key="1">
    <source>
        <dbReference type="ARBA" id="ARBA00004418"/>
    </source>
</evidence>
<feature type="chain" id="PRO_5003712985" description="Cytochrome c domain-containing protein" evidence="10">
    <location>
        <begin position="31"/>
        <end position="218"/>
    </location>
</feature>
<keyword evidence="3 8" id="KW-0349">Heme</keyword>
<feature type="binding site" description="axial binding residue" evidence="9">
    <location>
        <position position="195"/>
    </location>
    <ligand>
        <name>heme c</name>
        <dbReference type="ChEBI" id="CHEBI:61717"/>
        <label>2</label>
    </ligand>
    <ligandPart>
        <name>Fe</name>
        <dbReference type="ChEBI" id="CHEBI:18248"/>
    </ligandPart>
</feature>
<dbReference type="OrthoDB" id="9773456at2"/>
<evidence type="ECO:0000256" key="6">
    <source>
        <dbReference type="ARBA" id="ARBA00022982"/>
    </source>
</evidence>
<dbReference type="PIRSF" id="PIRSF000005">
    <property type="entry name" value="Cytochrome_c4"/>
    <property type="match status" value="1"/>
</dbReference>
<gene>
    <name evidence="12" type="ORF">WQQ_13660</name>
</gene>